<keyword evidence="2" id="KW-1185">Reference proteome</keyword>
<organism evidence="1 2">
    <name type="scientific">Cetraspora pellucida</name>
    <dbReference type="NCBI Taxonomy" id="1433469"/>
    <lineage>
        <taxon>Eukaryota</taxon>
        <taxon>Fungi</taxon>
        <taxon>Fungi incertae sedis</taxon>
        <taxon>Mucoromycota</taxon>
        <taxon>Glomeromycotina</taxon>
        <taxon>Glomeromycetes</taxon>
        <taxon>Diversisporales</taxon>
        <taxon>Gigasporaceae</taxon>
        <taxon>Cetraspora</taxon>
    </lineage>
</organism>
<dbReference type="EMBL" id="CAJVPW010000241">
    <property type="protein sequence ID" value="CAG8447661.1"/>
    <property type="molecule type" value="Genomic_DNA"/>
</dbReference>
<protein>
    <submittedName>
        <fullName evidence="1">9234_t:CDS:1</fullName>
    </submittedName>
</protein>
<gene>
    <name evidence="1" type="ORF">SPELUC_LOCUS608</name>
</gene>
<reference evidence="1" key="1">
    <citation type="submission" date="2021-06" db="EMBL/GenBank/DDBJ databases">
        <authorList>
            <person name="Kallberg Y."/>
            <person name="Tangrot J."/>
            <person name="Rosling A."/>
        </authorList>
    </citation>
    <scope>NUCLEOTIDE SEQUENCE</scope>
    <source>
        <strain evidence="1">28 12/20/2015</strain>
    </source>
</reference>
<evidence type="ECO:0000313" key="1">
    <source>
        <dbReference type="EMBL" id="CAG8447661.1"/>
    </source>
</evidence>
<sequence>MTKDQLQKKLQEKVKPGIKPSQLKRSKSLNDLPNSAESEEIFVDAPEENAEELKQKITQLEDQILQLRISKLKDFGEYLEKKKDLQVELDSNVNYGAKEIEKLETKLKTINRKKLELEQKLGETQSKNAKLEIKLIEEQNKETKNNSSPNK</sequence>
<accession>A0ACA9K208</accession>
<proteinExistence type="predicted"/>
<comment type="caution">
    <text evidence="1">The sequence shown here is derived from an EMBL/GenBank/DDBJ whole genome shotgun (WGS) entry which is preliminary data.</text>
</comment>
<dbReference type="Proteomes" id="UP000789366">
    <property type="component" value="Unassembled WGS sequence"/>
</dbReference>
<evidence type="ECO:0000313" key="2">
    <source>
        <dbReference type="Proteomes" id="UP000789366"/>
    </source>
</evidence>
<name>A0ACA9K208_9GLOM</name>